<dbReference type="PANTHER" id="PTHR45947:SF3">
    <property type="entry name" value="SULFOQUINOVOSYL TRANSFERASE SQD2"/>
    <property type="match status" value="1"/>
</dbReference>
<dbReference type="Gene3D" id="3.40.50.2000">
    <property type="entry name" value="Glycogen Phosphorylase B"/>
    <property type="match status" value="2"/>
</dbReference>
<organism evidence="3 4">
    <name type="scientific">Deinococcus navajonensis</name>
    <dbReference type="NCBI Taxonomy" id="309884"/>
    <lineage>
        <taxon>Bacteria</taxon>
        <taxon>Thermotogati</taxon>
        <taxon>Deinococcota</taxon>
        <taxon>Deinococci</taxon>
        <taxon>Deinococcales</taxon>
        <taxon>Deinococcaceae</taxon>
        <taxon>Deinococcus</taxon>
    </lineage>
</organism>
<dbReference type="RefSeq" id="WP_380038498.1">
    <property type="nucleotide sequence ID" value="NZ_JBHSEH010000006.1"/>
</dbReference>
<accession>A0ABV8XL00</accession>
<reference evidence="4" key="1">
    <citation type="journal article" date="2019" name="Int. J. Syst. Evol. Microbiol.">
        <title>The Global Catalogue of Microorganisms (GCM) 10K type strain sequencing project: providing services to taxonomists for standard genome sequencing and annotation.</title>
        <authorList>
            <consortium name="The Broad Institute Genomics Platform"/>
            <consortium name="The Broad Institute Genome Sequencing Center for Infectious Disease"/>
            <person name="Wu L."/>
            <person name="Ma J."/>
        </authorList>
    </citation>
    <scope>NUCLEOTIDE SEQUENCE [LARGE SCALE GENOMIC DNA]</scope>
    <source>
        <strain evidence="4">CCUG 56029</strain>
    </source>
</reference>
<dbReference type="EC" id="2.4.-.-" evidence="3"/>
<dbReference type="Pfam" id="PF13439">
    <property type="entry name" value="Glyco_transf_4"/>
    <property type="match status" value="1"/>
</dbReference>
<dbReference type="EMBL" id="JBHSEH010000006">
    <property type="protein sequence ID" value="MFC4426241.1"/>
    <property type="molecule type" value="Genomic_DNA"/>
</dbReference>
<feature type="domain" description="Glycosyltransferase subfamily 4-like N-terminal" evidence="2">
    <location>
        <begin position="18"/>
        <end position="173"/>
    </location>
</feature>
<protein>
    <submittedName>
        <fullName evidence="3">Glycosyltransferase family 4 protein</fullName>
        <ecNumber evidence="3">2.4.-.-</ecNumber>
    </submittedName>
</protein>
<sequence>MTLQAPLRVLFVTDAPAVGGSEVYLRELIPPMRAHGVQAEVALPDANGTADFRAQLAERDIPVHAYRRLEEVAAAEHEGGFALTVLSSWNALGYRKYYAGLRGPFVSLIHDQLMLHIPGLPQSVYRAFYEVLQARDIRGAPHVVTVSHWAAEYLRRWHRMPSVYAVPNGVDVDKFRPAPPAERRELRGAYGFDRFTVLVPARMSLEKNHPAVLAVARAVPELEFVLVGTGYLEGPLKRLASANVRFLGKRHDMPQLYRAADVVFQPTIAENQSLATLEAMSSGTPVVTNDIPAQRELITFGQEGLLIGSGGPGYAAALRALAAHPEHRRRMGEAARARVLAGHTLDQNAASLAGVLRQLAASP</sequence>
<keyword evidence="3" id="KW-0808">Transferase</keyword>
<evidence type="ECO:0000259" key="1">
    <source>
        <dbReference type="Pfam" id="PF00534"/>
    </source>
</evidence>
<dbReference type="Proteomes" id="UP001595998">
    <property type="component" value="Unassembled WGS sequence"/>
</dbReference>
<dbReference type="InterPro" id="IPR028098">
    <property type="entry name" value="Glyco_trans_4-like_N"/>
</dbReference>
<keyword evidence="3" id="KW-0328">Glycosyltransferase</keyword>
<comment type="caution">
    <text evidence="3">The sequence shown here is derived from an EMBL/GenBank/DDBJ whole genome shotgun (WGS) entry which is preliminary data.</text>
</comment>
<dbReference type="InterPro" id="IPR001296">
    <property type="entry name" value="Glyco_trans_1"/>
</dbReference>
<dbReference type="CDD" id="cd03801">
    <property type="entry name" value="GT4_PimA-like"/>
    <property type="match status" value="1"/>
</dbReference>
<dbReference type="Pfam" id="PF00534">
    <property type="entry name" value="Glycos_transf_1"/>
    <property type="match status" value="1"/>
</dbReference>
<gene>
    <name evidence="3" type="ORF">ACFOZ9_08435</name>
</gene>
<evidence type="ECO:0000313" key="3">
    <source>
        <dbReference type="EMBL" id="MFC4426241.1"/>
    </source>
</evidence>
<dbReference type="SUPFAM" id="SSF53756">
    <property type="entry name" value="UDP-Glycosyltransferase/glycogen phosphorylase"/>
    <property type="match status" value="1"/>
</dbReference>
<dbReference type="InterPro" id="IPR050194">
    <property type="entry name" value="Glycosyltransferase_grp1"/>
</dbReference>
<dbReference type="GO" id="GO:0016757">
    <property type="term" value="F:glycosyltransferase activity"/>
    <property type="evidence" value="ECO:0007669"/>
    <property type="project" value="UniProtKB-KW"/>
</dbReference>
<dbReference type="PANTHER" id="PTHR45947">
    <property type="entry name" value="SULFOQUINOVOSYL TRANSFERASE SQD2"/>
    <property type="match status" value="1"/>
</dbReference>
<evidence type="ECO:0000259" key="2">
    <source>
        <dbReference type="Pfam" id="PF13439"/>
    </source>
</evidence>
<name>A0ABV8XL00_9DEIO</name>
<feature type="domain" description="Glycosyl transferase family 1" evidence="1">
    <location>
        <begin position="192"/>
        <end position="337"/>
    </location>
</feature>
<evidence type="ECO:0000313" key="4">
    <source>
        <dbReference type="Proteomes" id="UP001595998"/>
    </source>
</evidence>
<proteinExistence type="predicted"/>
<keyword evidence="4" id="KW-1185">Reference proteome</keyword>